<feature type="domain" description="NnrU" evidence="6">
    <location>
        <begin position="6"/>
        <end position="221"/>
    </location>
</feature>
<comment type="caution">
    <text evidence="7">The sequence shown here is derived from an EMBL/GenBank/DDBJ whole genome shotgun (WGS) entry which is preliminary data.</text>
</comment>
<feature type="transmembrane region" description="Helical" evidence="5">
    <location>
        <begin position="42"/>
        <end position="62"/>
    </location>
</feature>
<evidence type="ECO:0000256" key="5">
    <source>
        <dbReference type="SAM" id="Phobius"/>
    </source>
</evidence>
<evidence type="ECO:0000313" key="8">
    <source>
        <dbReference type="Proteomes" id="UP000244446"/>
    </source>
</evidence>
<proteinExistence type="predicted"/>
<reference evidence="7 8" key="1">
    <citation type="submission" date="2018-04" db="EMBL/GenBank/DDBJ databases">
        <title>Pelagivirga bohaiensis gen. nov., sp. nov., a bacterium isolated from the Bohai Sea.</title>
        <authorList>
            <person name="Ji X."/>
        </authorList>
    </citation>
    <scope>NUCLEOTIDE SEQUENCE [LARGE SCALE GENOMIC DNA]</scope>
    <source>
        <strain evidence="7 8">BH-SD19</strain>
    </source>
</reference>
<dbReference type="AlphaFoldDB" id="A0A2T7G8D8"/>
<keyword evidence="4 5" id="KW-0472">Membrane</keyword>
<evidence type="ECO:0000259" key="6">
    <source>
        <dbReference type="Pfam" id="PF07298"/>
    </source>
</evidence>
<feature type="transmembrane region" description="Helical" evidence="5">
    <location>
        <begin position="140"/>
        <end position="160"/>
    </location>
</feature>
<name>A0A2T7G8D8_9RHOB</name>
<dbReference type="RefSeq" id="WP_108691544.1">
    <property type="nucleotide sequence ID" value="NZ_QCYH01000003.1"/>
</dbReference>
<dbReference type="Pfam" id="PF07298">
    <property type="entry name" value="NnrU"/>
    <property type="match status" value="1"/>
</dbReference>
<keyword evidence="2 5" id="KW-0812">Transmembrane</keyword>
<protein>
    <submittedName>
        <fullName evidence="7">NnrU family protein</fullName>
    </submittedName>
</protein>
<accession>A0A2T7G8D8</accession>
<keyword evidence="8" id="KW-1185">Reference proteome</keyword>
<feature type="transmembrane region" description="Helical" evidence="5">
    <location>
        <begin position="195"/>
        <end position="216"/>
    </location>
</feature>
<dbReference type="Proteomes" id="UP000244446">
    <property type="component" value="Unassembled WGS sequence"/>
</dbReference>
<comment type="subcellular location">
    <subcellularLocation>
        <location evidence="1">Membrane</location>
        <topology evidence="1">Multi-pass membrane protein</topology>
    </subcellularLocation>
</comment>
<dbReference type="Gene3D" id="1.20.120.1630">
    <property type="match status" value="1"/>
</dbReference>
<gene>
    <name evidence="7" type="ORF">DC366_07330</name>
</gene>
<evidence type="ECO:0000256" key="1">
    <source>
        <dbReference type="ARBA" id="ARBA00004141"/>
    </source>
</evidence>
<sequence>MGWTWFALAFVAFFASHSIPLRPPVRARLVSALGRRGFTLAYSALSLAALAWLIAAAANAPYVGLWPRAAWQNWVPLVAMGAVCVMSSFGAARPNPLSFGGARNGDFDANHPGILRWMRHPLLMAAALWAGAHMVPNGDLAHIILFGVFAVFAVLGMRIVDRRKRREMGAEEWQALRRRIANGPLVPRPASWRGVAVRLLLAVGIYVALLALHPVILGVSPLP</sequence>
<organism evidence="7 8">
    <name type="scientific">Pelagivirga sediminicola</name>
    <dbReference type="NCBI Taxonomy" id="2170575"/>
    <lineage>
        <taxon>Bacteria</taxon>
        <taxon>Pseudomonadati</taxon>
        <taxon>Pseudomonadota</taxon>
        <taxon>Alphaproteobacteria</taxon>
        <taxon>Rhodobacterales</taxon>
        <taxon>Paracoccaceae</taxon>
        <taxon>Pelagivirga</taxon>
    </lineage>
</organism>
<evidence type="ECO:0000256" key="4">
    <source>
        <dbReference type="ARBA" id="ARBA00023136"/>
    </source>
</evidence>
<dbReference type="InterPro" id="IPR009915">
    <property type="entry name" value="NnrU_dom"/>
</dbReference>
<evidence type="ECO:0000256" key="2">
    <source>
        <dbReference type="ARBA" id="ARBA00022692"/>
    </source>
</evidence>
<evidence type="ECO:0000313" key="7">
    <source>
        <dbReference type="EMBL" id="PVA10685.1"/>
    </source>
</evidence>
<dbReference type="OrthoDB" id="7828645at2"/>
<dbReference type="EMBL" id="QCYH01000003">
    <property type="protein sequence ID" value="PVA10685.1"/>
    <property type="molecule type" value="Genomic_DNA"/>
</dbReference>
<keyword evidence="3 5" id="KW-1133">Transmembrane helix</keyword>
<evidence type="ECO:0000256" key="3">
    <source>
        <dbReference type="ARBA" id="ARBA00022989"/>
    </source>
</evidence>
<feature type="transmembrane region" description="Helical" evidence="5">
    <location>
        <begin position="74"/>
        <end position="92"/>
    </location>
</feature>
<dbReference type="GO" id="GO:0016020">
    <property type="term" value="C:membrane"/>
    <property type="evidence" value="ECO:0007669"/>
    <property type="project" value="UniProtKB-SubCell"/>
</dbReference>